<dbReference type="EC" id="1.1.1.133" evidence="2"/>
<dbReference type="AlphaFoldDB" id="A0A938YNL1"/>
<organism evidence="2 3">
    <name type="scientific">Candidatus Iainarchaeum sp</name>
    <dbReference type="NCBI Taxonomy" id="3101447"/>
    <lineage>
        <taxon>Archaea</taxon>
        <taxon>Candidatus Iainarchaeota</taxon>
        <taxon>Candidatus Iainarchaeia</taxon>
        <taxon>Candidatus Iainarchaeales</taxon>
        <taxon>Candidatus Iainarchaeaceae</taxon>
        <taxon>Candidatus Iainarchaeum</taxon>
    </lineage>
</organism>
<dbReference type="Pfam" id="PF04321">
    <property type="entry name" value="RmlD_sub_bind"/>
    <property type="match status" value="1"/>
</dbReference>
<dbReference type="Gene3D" id="3.40.50.720">
    <property type="entry name" value="NAD(P)-binding Rossmann-like Domain"/>
    <property type="match status" value="1"/>
</dbReference>
<sequence length="293" mass="31937">MVDLKCLIIGYGLLGKELAVKMQEKGIEFSVASNDINEALGNRVDITSKEEAGSLLLQHKPDVVFLTAAVTNVDFCEENSQRAFDVNVSGAKNVAGACEEHGCFLVFYSTDFVFDGKKGNYSETDLPNPLNVYGKTKLEAEQAIAEAVQRCLIIRTSTLYGQFEPVENTAEKKKSFVQWVFDSLKAGNEIMVVTDQVTNPTLVDELAEASIALVGKKAKGLIHVAGRTALSRFQFAEKVAERFSLNKALIKPIETAQLGQAAKRPKDSSLSLKKLNSLGVKTKDIESALKELA</sequence>
<evidence type="ECO:0000259" key="1">
    <source>
        <dbReference type="Pfam" id="PF04321"/>
    </source>
</evidence>
<dbReference type="EMBL" id="JAFGDB010000053">
    <property type="protein sequence ID" value="MBN2067464.1"/>
    <property type="molecule type" value="Genomic_DNA"/>
</dbReference>
<accession>A0A938YNL1</accession>
<dbReference type="InterPro" id="IPR036291">
    <property type="entry name" value="NAD(P)-bd_dom_sf"/>
</dbReference>
<gene>
    <name evidence="2" type="primary">rfbD</name>
    <name evidence="2" type="ORF">JW744_03280</name>
</gene>
<dbReference type="InterPro" id="IPR005913">
    <property type="entry name" value="dTDP_dehydrorham_reduct"/>
</dbReference>
<reference evidence="2" key="1">
    <citation type="submission" date="2021-01" db="EMBL/GenBank/DDBJ databases">
        <title>Active Sulfur Cycling in an Early Earth Analoge.</title>
        <authorList>
            <person name="Hahn C.R."/>
            <person name="Youssef N.H."/>
            <person name="Elshahed M."/>
        </authorList>
    </citation>
    <scope>NUCLEOTIDE SEQUENCE</scope>
    <source>
        <strain evidence="2">Zod_Metabat.1151</strain>
    </source>
</reference>
<dbReference type="CDD" id="cd05254">
    <property type="entry name" value="dTDP_HR_like_SDR_e"/>
    <property type="match status" value="1"/>
</dbReference>
<dbReference type="NCBIfam" id="TIGR01214">
    <property type="entry name" value="rmlD"/>
    <property type="match status" value="1"/>
</dbReference>
<comment type="caution">
    <text evidence="2">The sequence shown here is derived from an EMBL/GenBank/DDBJ whole genome shotgun (WGS) entry which is preliminary data.</text>
</comment>
<name>A0A938YNL1_9ARCH</name>
<evidence type="ECO:0000313" key="2">
    <source>
        <dbReference type="EMBL" id="MBN2067464.1"/>
    </source>
</evidence>
<feature type="domain" description="RmlD-like substrate binding" evidence="1">
    <location>
        <begin position="7"/>
        <end position="292"/>
    </location>
</feature>
<evidence type="ECO:0000313" key="3">
    <source>
        <dbReference type="Proteomes" id="UP000809243"/>
    </source>
</evidence>
<dbReference type="InterPro" id="IPR029903">
    <property type="entry name" value="RmlD-like-bd"/>
</dbReference>
<keyword evidence="2" id="KW-0560">Oxidoreductase</keyword>
<proteinExistence type="predicted"/>
<dbReference type="GO" id="GO:0008831">
    <property type="term" value="F:dTDP-4-dehydrorhamnose reductase activity"/>
    <property type="evidence" value="ECO:0007669"/>
    <property type="project" value="UniProtKB-EC"/>
</dbReference>
<dbReference type="PANTHER" id="PTHR10491:SF4">
    <property type="entry name" value="METHIONINE ADENOSYLTRANSFERASE 2 SUBUNIT BETA"/>
    <property type="match status" value="1"/>
</dbReference>
<dbReference type="PANTHER" id="PTHR10491">
    <property type="entry name" value="DTDP-4-DEHYDRORHAMNOSE REDUCTASE"/>
    <property type="match status" value="1"/>
</dbReference>
<dbReference type="Proteomes" id="UP000809243">
    <property type="component" value="Unassembled WGS sequence"/>
</dbReference>
<dbReference type="SUPFAM" id="SSF51735">
    <property type="entry name" value="NAD(P)-binding Rossmann-fold domains"/>
    <property type="match status" value="1"/>
</dbReference>
<protein>
    <submittedName>
        <fullName evidence="2">dTDP-4-dehydrorhamnose reductase</fullName>
        <ecNumber evidence="2">1.1.1.133</ecNumber>
    </submittedName>
</protein>